<dbReference type="Proteomes" id="UP000586095">
    <property type="component" value="Unassembled WGS sequence"/>
</dbReference>
<keyword evidence="2" id="KW-1185">Reference proteome</keyword>
<name>A0A852R489_9MICO</name>
<evidence type="ECO:0000313" key="2">
    <source>
        <dbReference type="Proteomes" id="UP000586095"/>
    </source>
</evidence>
<accession>A0A852R489</accession>
<organism evidence="1 2">
    <name type="scientific">Leucobacter aridicollis</name>
    <dbReference type="NCBI Taxonomy" id="283878"/>
    <lineage>
        <taxon>Bacteria</taxon>
        <taxon>Bacillati</taxon>
        <taxon>Actinomycetota</taxon>
        <taxon>Actinomycetes</taxon>
        <taxon>Micrococcales</taxon>
        <taxon>Microbacteriaceae</taxon>
        <taxon>Leucobacter</taxon>
    </lineage>
</organism>
<dbReference type="InterPro" id="IPR043857">
    <property type="entry name" value="DUF5819"/>
</dbReference>
<dbReference type="Pfam" id="PF19136">
    <property type="entry name" value="DUF5819"/>
    <property type="match status" value="1"/>
</dbReference>
<sequence length="242" mass="27472">MIAFSLFVAWHIFASFLWIAPPSPLREVVPAKMLSGYMLPMFGQSWSVFAPEPINGDYRIKVRAVTNASGEEQVTEWVDATEVELSMIQYNLFPPRAGLGAYEVASQLKGSFDKLTDDHRVIAGLNYFDEDWQSRLEQKMKGYGQPELVDAYVKAEAQALAYSSQVAFAMWGQENVVRVQYQVTRQNIVPFAKRHDPEAERPPVQHVTTGWRGTVVRDGQNSAAFEDVFVRQYEKIQQEGTK</sequence>
<protein>
    <submittedName>
        <fullName evidence="1">Uncharacterized protein</fullName>
    </submittedName>
</protein>
<reference evidence="1 2" key="1">
    <citation type="submission" date="2020-07" db="EMBL/GenBank/DDBJ databases">
        <title>Sequencing the genomes of 1000 actinobacteria strains.</title>
        <authorList>
            <person name="Klenk H.-P."/>
        </authorList>
    </citation>
    <scope>NUCLEOTIDE SEQUENCE [LARGE SCALE GENOMIC DNA]</scope>
    <source>
        <strain evidence="1 2">DSM 17380</strain>
    </source>
</reference>
<dbReference type="EMBL" id="JACCBD010000001">
    <property type="protein sequence ID" value="NYD25788.1"/>
    <property type="molecule type" value="Genomic_DNA"/>
</dbReference>
<dbReference type="AlphaFoldDB" id="A0A852R489"/>
<gene>
    <name evidence="1" type="ORF">BJ960_000591</name>
</gene>
<dbReference type="RefSeq" id="WP_237463615.1">
    <property type="nucleotide sequence ID" value="NZ_BAAALZ010000002.1"/>
</dbReference>
<comment type="caution">
    <text evidence="1">The sequence shown here is derived from an EMBL/GenBank/DDBJ whole genome shotgun (WGS) entry which is preliminary data.</text>
</comment>
<proteinExistence type="predicted"/>
<evidence type="ECO:0000313" key="1">
    <source>
        <dbReference type="EMBL" id="NYD25788.1"/>
    </source>
</evidence>